<gene>
    <name evidence="5" type="ORF">ACFQ35_01415</name>
</gene>
<feature type="transmembrane region" description="Helical" evidence="3">
    <location>
        <begin position="107"/>
        <end position="127"/>
    </location>
</feature>
<keyword evidence="3" id="KW-0812">Transmembrane</keyword>
<dbReference type="InterPro" id="IPR003362">
    <property type="entry name" value="Bact_transf"/>
</dbReference>
<proteinExistence type="inferred from homology"/>
<evidence type="ECO:0000259" key="4">
    <source>
        <dbReference type="Pfam" id="PF02397"/>
    </source>
</evidence>
<dbReference type="Proteomes" id="UP001597263">
    <property type="component" value="Unassembled WGS sequence"/>
</dbReference>
<dbReference type="RefSeq" id="WP_289388278.1">
    <property type="nucleotide sequence ID" value="NZ_JAUCBM010000010.1"/>
</dbReference>
<accession>A0ABW3V1I3</accession>
<dbReference type="PANTHER" id="PTHR30576:SF0">
    <property type="entry name" value="UNDECAPRENYL-PHOSPHATE N-ACETYLGALACTOSAMINYL 1-PHOSPHATE TRANSFERASE-RELATED"/>
    <property type="match status" value="1"/>
</dbReference>
<feature type="transmembrane region" description="Helical" evidence="3">
    <location>
        <begin position="80"/>
        <end position="101"/>
    </location>
</feature>
<dbReference type="GO" id="GO:0016740">
    <property type="term" value="F:transferase activity"/>
    <property type="evidence" value="ECO:0007669"/>
    <property type="project" value="UniProtKB-KW"/>
</dbReference>
<organism evidence="5 6">
    <name type="scientific">Pseudochrobactrum kiredjianiae</name>
    <dbReference type="NCBI Taxonomy" id="386305"/>
    <lineage>
        <taxon>Bacteria</taxon>
        <taxon>Pseudomonadati</taxon>
        <taxon>Pseudomonadota</taxon>
        <taxon>Alphaproteobacteria</taxon>
        <taxon>Hyphomicrobiales</taxon>
        <taxon>Brucellaceae</taxon>
        <taxon>Pseudochrobactrum</taxon>
    </lineage>
</organism>
<feature type="domain" description="Bacterial sugar transferase" evidence="4">
    <location>
        <begin position="234"/>
        <end position="420"/>
    </location>
</feature>
<reference evidence="6" key="1">
    <citation type="journal article" date="2019" name="Int. J. Syst. Evol. Microbiol.">
        <title>The Global Catalogue of Microorganisms (GCM) 10K type strain sequencing project: providing services to taxonomists for standard genome sequencing and annotation.</title>
        <authorList>
            <consortium name="The Broad Institute Genomics Platform"/>
            <consortium name="The Broad Institute Genome Sequencing Center for Infectious Disease"/>
            <person name="Wu L."/>
            <person name="Ma J."/>
        </authorList>
    </citation>
    <scope>NUCLEOTIDE SEQUENCE [LARGE SCALE GENOMIC DNA]</scope>
    <source>
        <strain evidence="6">CCUG 49584</strain>
    </source>
</reference>
<protein>
    <submittedName>
        <fullName evidence="5">Sugar transferase</fullName>
    </submittedName>
</protein>
<keyword evidence="2" id="KW-0270">Exopolysaccharide synthesis</keyword>
<feature type="transmembrane region" description="Helical" evidence="3">
    <location>
        <begin position="20"/>
        <end position="40"/>
    </location>
</feature>
<evidence type="ECO:0000256" key="1">
    <source>
        <dbReference type="ARBA" id="ARBA00006464"/>
    </source>
</evidence>
<keyword evidence="6" id="KW-1185">Reference proteome</keyword>
<dbReference type="PANTHER" id="PTHR30576">
    <property type="entry name" value="COLANIC BIOSYNTHESIS UDP-GLUCOSE LIPID CARRIER TRANSFERASE"/>
    <property type="match status" value="1"/>
</dbReference>
<keyword evidence="3" id="KW-0472">Membrane</keyword>
<evidence type="ECO:0000256" key="2">
    <source>
        <dbReference type="ARBA" id="ARBA00023169"/>
    </source>
</evidence>
<feature type="transmembrane region" description="Helical" evidence="3">
    <location>
        <begin position="52"/>
        <end position="68"/>
    </location>
</feature>
<dbReference type="EMBL" id="JBHTMA010000004">
    <property type="protein sequence ID" value="MFD1225850.1"/>
    <property type="molecule type" value="Genomic_DNA"/>
</dbReference>
<name>A0ABW3V1I3_9HYPH</name>
<comment type="similarity">
    <text evidence="1">Belongs to the bacterial sugar transferase family.</text>
</comment>
<feature type="transmembrane region" description="Helical" evidence="3">
    <location>
        <begin position="239"/>
        <end position="260"/>
    </location>
</feature>
<dbReference type="Pfam" id="PF02397">
    <property type="entry name" value="Bac_transf"/>
    <property type="match status" value="1"/>
</dbReference>
<evidence type="ECO:0000313" key="6">
    <source>
        <dbReference type="Proteomes" id="UP001597263"/>
    </source>
</evidence>
<comment type="caution">
    <text evidence="5">The sequence shown here is derived from an EMBL/GenBank/DDBJ whole genome shotgun (WGS) entry which is preliminary data.</text>
</comment>
<sequence>MYSYVGNVGHKKHPLQRRRYQLLGGLIFAIGVPLFFRMLINPNIVFSVNHQVTIVAAMTAHMLGYAFYKKLETFPGISGFSNILPPFAFTYGLVILTILFFRLDYSRFQAIGSFFASVSWYFGVIIFTRRLEPYHLAIVPGGSVEHLVSVAGVKWQLLSSPDTAIIRAQGVVADLRADLSESWERFITQSVLSGTPVYHVKQVLESLTGRVEIEHLSENTLGALNPNQIYIKIKQSFEWLIALVVLVLASPLFLILALVIKLETPGPAFFRQERVGYRGKHFMVYKFRSMRHSDNSAATAKESAITRDRDPRITRLGHVLRRTRLDELPQVINILRGEMSWIGPRPEAVVLSRWYNAELVFYPYRHIVRPGITGWAQVNQGHVAAVDEVHEKLHYDFYYIKNISPWLDLVIVMRTIRIILTGFGAK</sequence>
<keyword evidence="5" id="KW-0808">Transferase</keyword>
<evidence type="ECO:0000313" key="5">
    <source>
        <dbReference type="EMBL" id="MFD1225850.1"/>
    </source>
</evidence>
<keyword evidence="3" id="KW-1133">Transmembrane helix</keyword>
<evidence type="ECO:0000256" key="3">
    <source>
        <dbReference type="SAM" id="Phobius"/>
    </source>
</evidence>